<evidence type="ECO:0000313" key="1">
    <source>
        <dbReference type="EMBL" id="SDN42992.1"/>
    </source>
</evidence>
<evidence type="ECO:0000313" key="2">
    <source>
        <dbReference type="Proteomes" id="UP000198704"/>
    </source>
</evidence>
<sequence length="84" mass="8916">MTPQYCSDPLDPSGAARVLVTYRDGRPLPVIASVLDGRGNDLLPGLSEACIRILQLEIAVYYGSGDPFAWTRHAVDVAAAPAFG</sequence>
<dbReference type="EMBL" id="FNHS01000008">
    <property type="protein sequence ID" value="SDN42992.1"/>
    <property type="molecule type" value="Genomic_DNA"/>
</dbReference>
<name>A0A1H0BBH8_9HYPH</name>
<accession>A0A1H0BBH8</accession>
<keyword evidence="2" id="KW-1185">Reference proteome</keyword>
<dbReference type="AlphaFoldDB" id="A0A1H0BBH8"/>
<protein>
    <submittedName>
        <fullName evidence="1">Uncharacterized protein</fullName>
    </submittedName>
</protein>
<dbReference type="Proteomes" id="UP000198704">
    <property type="component" value="Unassembled WGS sequence"/>
</dbReference>
<dbReference type="RefSeq" id="WP_091716699.1">
    <property type="nucleotide sequence ID" value="NZ_FNHS01000008.1"/>
</dbReference>
<reference evidence="2" key="1">
    <citation type="submission" date="2016-10" db="EMBL/GenBank/DDBJ databases">
        <authorList>
            <person name="Varghese N."/>
            <person name="Submissions S."/>
        </authorList>
    </citation>
    <scope>NUCLEOTIDE SEQUENCE [LARGE SCALE GENOMIC DNA]</scope>
    <source>
        <strain evidence="2">BL47</strain>
    </source>
</reference>
<dbReference type="OrthoDB" id="8002604at2"/>
<organism evidence="1 2">
    <name type="scientific">Methylobacterium phyllostachyos</name>
    <dbReference type="NCBI Taxonomy" id="582672"/>
    <lineage>
        <taxon>Bacteria</taxon>
        <taxon>Pseudomonadati</taxon>
        <taxon>Pseudomonadota</taxon>
        <taxon>Alphaproteobacteria</taxon>
        <taxon>Hyphomicrobiales</taxon>
        <taxon>Methylobacteriaceae</taxon>
        <taxon>Methylobacterium</taxon>
    </lineage>
</organism>
<proteinExistence type="predicted"/>
<gene>
    <name evidence="1" type="ORF">SAMN05216360_108113</name>
</gene>